<reference evidence="2" key="1">
    <citation type="journal article" date="2021" name="Nat. Commun.">
        <title>Genetic determinants of endophytism in the Arabidopsis root mycobiome.</title>
        <authorList>
            <person name="Mesny F."/>
            <person name="Miyauchi S."/>
            <person name="Thiergart T."/>
            <person name="Pickel B."/>
            <person name="Atanasova L."/>
            <person name="Karlsson M."/>
            <person name="Huettel B."/>
            <person name="Barry K.W."/>
            <person name="Haridas S."/>
            <person name="Chen C."/>
            <person name="Bauer D."/>
            <person name="Andreopoulos W."/>
            <person name="Pangilinan J."/>
            <person name="LaButti K."/>
            <person name="Riley R."/>
            <person name="Lipzen A."/>
            <person name="Clum A."/>
            <person name="Drula E."/>
            <person name="Henrissat B."/>
            <person name="Kohler A."/>
            <person name="Grigoriev I.V."/>
            <person name="Martin F.M."/>
            <person name="Hacquard S."/>
        </authorList>
    </citation>
    <scope>NUCLEOTIDE SEQUENCE</scope>
    <source>
        <strain evidence="2">FSSC 5 MPI-SDFR-AT-0091</strain>
    </source>
</reference>
<gene>
    <name evidence="2" type="ORF">B0J15DRAFT_488282</name>
</gene>
<dbReference type="EMBL" id="JAGTJS010000006">
    <property type="protein sequence ID" value="KAH7266298.1"/>
    <property type="molecule type" value="Genomic_DNA"/>
</dbReference>
<feature type="region of interest" description="Disordered" evidence="1">
    <location>
        <begin position="69"/>
        <end position="93"/>
    </location>
</feature>
<keyword evidence="3" id="KW-1185">Reference proteome</keyword>
<dbReference type="AlphaFoldDB" id="A0A9P9HYL8"/>
<feature type="compositionally biased region" description="Low complexity" evidence="1">
    <location>
        <begin position="150"/>
        <end position="165"/>
    </location>
</feature>
<comment type="caution">
    <text evidence="2">The sequence shown here is derived from an EMBL/GenBank/DDBJ whole genome shotgun (WGS) entry which is preliminary data.</text>
</comment>
<proteinExistence type="predicted"/>
<protein>
    <submittedName>
        <fullName evidence="2">Uncharacterized protein</fullName>
    </submittedName>
</protein>
<feature type="region of interest" description="Disordered" evidence="1">
    <location>
        <begin position="146"/>
        <end position="216"/>
    </location>
</feature>
<evidence type="ECO:0000256" key="1">
    <source>
        <dbReference type="SAM" id="MobiDB-lite"/>
    </source>
</evidence>
<name>A0A9P9HYL8_FUSSL</name>
<sequence>MFGAIIDLSCLLMNPRLLQVSEPKNARAVKRFGSLHWNLYWHGSSNPMPVSHLPMMVHAIHGVPELNVSQSVSHQQPTSKTRTSKQTNKQASDAVSLTDDGWCSPVACQGPSLASLPPSHNHHYHHHHPAARVCQSARDGQLPFMIPGRSLFSPPSSSPYLAPTPHSSSSRRLPGTTSQPSFDRRPRAERPTRPFLVDRPLGTPLSYLAPSLDRGP</sequence>
<dbReference type="Proteomes" id="UP000736672">
    <property type="component" value="Unassembled WGS sequence"/>
</dbReference>
<feature type="compositionally biased region" description="Basic and acidic residues" evidence="1">
    <location>
        <begin position="182"/>
        <end position="192"/>
    </location>
</feature>
<dbReference type="OrthoDB" id="10425373at2759"/>
<evidence type="ECO:0000313" key="2">
    <source>
        <dbReference type="EMBL" id="KAH7266298.1"/>
    </source>
</evidence>
<accession>A0A9P9HYL8</accession>
<feature type="compositionally biased region" description="Polar residues" evidence="1">
    <location>
        <begin position="166"/>
        <end position="181"/>
    </location>
</feature>
<evidence type="ECO:0000313" key="3">
    <source>
        <dbReference type="Proteomes" id="UP000736672"/>
    </source>
</evidence>
<organism evidence="2 3">
    <name type="scientific">Fusarium solani</name>
    <name type="common">Filamentous fungus</name>
    <dbReference type="NCBI Taxonomy" id="169388"/>
    <lineage>
        <taxon>Eukaryota</taxon>
        <taxon>Fungi</taxon>
        <taxon>Dikarya</taxon>
        <taxon>Ascomycota</taxon>
        <taxon>Pezizomycotina</taxon>
        <taxon>Sordariomycetes</taxon>
        <taxon>Hypocreomycetidae</taxon>
        <taxon>Hypocreales</taxon>
        <taxon>Nectriaceae</taxon>
        <taxon>Fusarium</taxon>
        <taxon>Fusarium solani species complex</taxon>
    </lineage>
</organism>